<evidence type="ECO:0000256" key="1">
    <source>
        <dbReference type="ARBA" id="ARBA00022729"/>
    </source>
</evidence>
<sequence>MTDHAALLPCQMSIADAGKSAYYIHPSCEEHIQGAAHTSSCVLPHVQFCLQLSVIFVSMAQTPFRQYAFRRLPMPVFRRTLALCCLLMASMCLPQAGFAANQGRDNGIIFNETGEGNRSSGTYLNPQFRYQGSNATDGSRLRTQRLKQNMAGMLVADFNGDGKNEIAILGNHDVAIYTWTGKNSRIQEIGRQRISATNDTFSFRYMDIDRDRSQDLVITTYNEEDNRPYTYFYSFKGNKFRELCRRAPYFITVAKIPPYFTPTLVGQGWDSVRLFAPGVRLVEKRGDSYALGTRLDLPKGTTCYNFAWIPAGKHSREQLVVLTEDERIKLYQGNNTLIHTTMERFSGSAVGMDHYKGMPGLGVDKNYQLPTKYFAPMNLITADIGNQGEPVLLVNKPISTASQLFERYRYFPQGEIHALYWDGVGLALKWKTRRIRGSVAAVDLADVDNNGILDLVVGINTSPDLGVGSRQCMITAYPLDVSAMNPNTPADMSDFEVNPNY</sequence>
<gene>
    <name evidence="2" type="ORF">H9894_05860</name>
</gene>
<organism evidence="2 3">
    <name type="scientific">Candidatus Desulfovibrio intestinipullorum</name>
    <dbReference type="NCBI Taxonomy" id="2838536"/>
    <lineage>
        <taxon>Bacteria</taxon>
        <taxon>Pseudomonadati</taxon>
        <taxon>Thermodesulfobacteriota</taxon>
        <taxon>Desulfovibrionia</taxon>
        <taxon>Desulfovibrionales</taxon>
        <taxon>Desulfovibrionaceae</taxon>
        <taxon>Desulfovibrio</taxon>
    </lineage>
</organism>
<accession>A0A9D1PX77</accession>
<dbReference type="InterPro" id="IPR013517">
    <property type="entry name" value="FG-GAP"/>
</dbReference>
<protein>
    <submittedName>
        <fullName evidence="2">VCBS repeat-containing protein</fullName>
    </submittedName>
</protein>
<dbReference type="SUPFAM" id="SSF69318">
    <property type="entry name" value="Integrin alpha N-terminal domain"/>
    <property type="match status" value="1"/>
</dbReference>
<keyword evidence="1" id="KW-0732">Signal</keyword>
<evidence type="ECO:0000313" key="2">
    <source>
        <dbReference type="EMBL" id="HIW00701.1"/>
    </source>
</evidence>
<proteinExistence type="predicted"/>
<dbReference type="Pfam" id="PF13517">
    <property type="entry name" value="FG-GAP_3"/>
    <property type="match status" value="1"/>
</dbReference>
<dbReference type="EMBL" id="DXHV01000059">
    <property type="protein sequence ID" value="HIW00701.1"/>
    <property type="molecule type" value="Genomic_DNA"/>
</dbReference>
<dbReference type="AlphaFoldDB" id="A0A9D1PX77"/>
<dbReference type="Proteomes" id="UP000886752">
    <property type="component" value="Unassembled WGS sequence"/>
</dbReference>
<dbReference type="InterPro" id="IPR028994">
    <property type="entry name" value="Integrin_alpha_N"/>
</dbReference>
<evidence type="ECO:0000313" key="3">
    <source>
        <dbReference type="Proteomes" id="UP000886752"/>
    </source>
</evidence>
<comment type="caution">
    <text evidence="2">The sequence shown here is derived from an EMBL/GenBank/DDBJ whole genome shotgun (WGS) entry which is preliminary data.</text>
</comment>
<name>A0A9D1PX77_9BACT</name>
<reference evidence="2" key="2">
    <citation type="submission" date="2021-04" db="EMBL/GenBank/DDBJ databases">
        <authorList>
            <person name="Gilroy R."/>
        </authorList>
    </citation>
    <scope>NUCLEOTIDE SEQUENCE</scope>
    <source>
        <strain evidence="2">ChiHecec2B26-446</strain>
    </source>
</reference>
<reference evidence="2" key="1">
    <citation type="journal article" date="2021" name="PeerJ">
        <title>Extensive microbial diversity within the chicken gut microbiome revealed by metagenomics and culture.</title>
        <authorList>
            <person name="Gilroy R."/>
            <person name="Ravi A."/>
            <person name="Getino M."/>
            <person name="Pursley I."/>
            <person name="Horton D.L."/>
            <person name="Alikhan N.F."/>
            <person name="Baker D."/>
            <person name="Gharbi K."/>
            <person name="Hall N."/>
            <person name="Watson M."/>
            <person name="Adriaenssens E.M."/>
            <person name="Foster-Nyarko E."/>
            <person name="Jarju S."/>
            <person name="Secka A."/>
            <person name="Antonio M."/>
            <person name="Oren A."/>
            <person name="Chaudhuri R.R."/>
            <person name="La Ragione R."/>
            <person name="Hildebrand F."/>
            <person name="Pallen M.J."/>
        </authorList>
    </citation>
    <scope>NUCLEOTIDE SEQUENCE</scope>
    <source>
        <strain evidence="2">ChiHecec2B26-446</strain>
    </source>
</reference>
<dbReference type="Gene3D" id="2.130.10.130">
    <property type="entry name" value="Integrin alpha, N-terminal"/>
    <property type="match status" value="1"/>
</dbReference>